<dbReference type="EMBL" id="JANPWB010000013">
    <property type="protein sequence ID" value="KAJ1104518.1"/>
    <property type="molecule type" value="Genomic_DNA"/>
</dbReference>
<evidence type="ECO:0000313" key="2">
    <source>
        <dbReference type="Proteomes" id="UP001066276"/>
    </source>
</evidence>
<reference evidence="1" key="1">
    <citation type="journal article" date="2022" name="bioRxiv">
        <title>Sequencing and chromosome-scale assembly of the giantPleurodeles waltlgenome.</title>
        <authorList>
            <person name="Brown T."/>
            <person name="Elewa A."/>
            <person name="Iarovenko S."/>
            <person name="Subramanian E."/>
            <person name="Araus A.J."/>
            <person name="Petzold A."/>
            <person name="Susuki M."/>
            <person name="Suzuki K.-i.T."/>
            <person name="Hayashi T."/>
            <person name="Toyoda A."/>
            <person name="Oliveira C."/>
            <person name="Osipova E."/>
            <person name="Leigh N.D."/>
            <person name="Simon A."/>
            <person name="Yun M.H."/>
        </authorList>
    </citation>
    <scope>NUCLEOTIDE SEQUENCE</scope>
    <source>
        <strain evidence="1">20211129_DDA</strain>
        <tissue evidence="1">Liver</tissue>
    </source>
</reference>
<evidence type="ECO:0000313" key="1">
    <source>
        <dbReference type="EMBL" id="KAJ1104518.1"/>
    </source>
</evidence>
<dbReference type="AlphaFoldDB" id="A0AAV7MU51"/>
<organism evidence="1 2">
    <name type="scientific">Pleurodeles waltl</name>
    <name type="common">Iberian ribbed newt</name>
    <dbReference type="NCBI Taxonomy" id="8319"/>
    <lineage>
        <taxon>Eukaryota</taxon>
        <taxon>Metazoa</taxon>
        <taxon>Chordata</taxon>
        <taxon>Craniata</taxon>
        <taxon>Vertebrata</taxon>
        <taxon>Euteleostomi</taxon>
        <taxon>Amphibia</taxon>
        <taxon>Batrachia</taxon>
        <taxon>Caudata</taxon>
        <taxon>Salamandroidea</taxon>
        <taxon>Salamandridae</taxon>
        <taxon>Pleurodelinae</taxon>
        <taxon>Pleurodeles</taxon>
    </lineage>
</organism>
<protein>
    <submittedName>
        <fullName evidence="1">Uncharacterized protein</fullName>
    </submittedName>
</protein>
<sequence length="74" mass="8707">MRAARNSPGIEVRKHLSPIYRTECQFYVKGHQHPLRLCVLYRMHDMHKALDVHDGTPCWDEVTLIRMNQAANHL</sequence>
<proteinExistence type="predicted"/>
<comment type="caution">
    <text evidence="1">The sequence shown here is derived from an EMBL/GenBank/DDBJ whole genome shotgun (WGS) entry which is preliminary data.</text>
</comment>
<dbReference type="Proteomes" id="UP001066276">
    <property type="component" value="Chromosome 9"/>
</dbReference>
<keyword evidence="2" id="KW-1185">Reference proteome</keyword>
<name>A0AAV7MU51_PLEWA</name>
<accession>A0AAV7MU51</accession>
<gene>
    <name evidence="1" type="ORF">NDU88_001929</name>
</gene>